<keyword evidence="2" id="KW-1133">Transmembrane helix</keyword>
<dbReference type="Proteomes" id="UP000273083">
    <property type="component" value="Unassembled WGS sequence"/>
</dbReference>
<feature type="domain" description="PPM-type phosphatase" evidence="3">
    <location>
        <begin position="562"/>
        <end position="771"/>
    </location>
</feature>
<dbReference type="InterPro" id="IPR036457">
    <property type="entry name" value="PPM-type-like_dom_sf"/>
</dbReference>
<evidence type="ECO:0000259" key="3">
    <source>
        <dbReference type="PROSITE" id="PS51746"/>
    </source>
</evidence>
<evidence type="ECO:0000256" key="2">
    <source>
        <dbReference type="SAM" id="Phobius"/>
    </source>
</evidence>
<dbReference type="PANTHER" id="PTHR43156:SF2">
    <property type="entry name" value="STAGE II SPORULATION PROTEIN E"/>
    <property type="match status" value="1"/>
</dbReference>
<protein>
    <submittedName>
        <fullName evidence="4">Stage II sporulation protein E</fullName>
    </submittedName>
</protein>
<keyword evidence="2" id="KW-0472">Membrane</keyword>
<organism evidence="4 5">
    <name type="scientific">Mobilisporobacter senegalensis</name>
    <dbReference type="NCBI Taxonomy" id="1329262"/>
    <lineage>
        <taxon>Bacteria</taxon>
        <taxon>Bacillati</taxon>
        <taxon>Bacillota</taxon>
        <taxon>Clostridia</taxon>
        <taxon>Lachnospirales</taxon>
        <taxon>Lachnospiraceae</taxon>
        <taxon>Mobilisporobacter</taxon>
    </lineage>
</organism>
<dbReference type="InterPro" id="IPR014221">
    <property type="entry name" value="SpoII_E"/>
</dbReference>
<evidence type="ECO:0000313" key="4">
    <source>
        <dbReference type="EMBL" id="ROR25668.1"/>
    </source>
</evidence>
<proteinExistence type="predicted"/>
<dbReference type="Pfam" id="PF07228">
    <property type="entry name" value="SpoIIE"/>
    <property type="match status" value="1"/>
</dbReference>
<feature type="transmembrane region" description="Helical" evidence="2">
    <location>
        <begin position="157"/>
        <end position="179"/>
    </location>
</feature>
<keyword evidence="2" id="KW-0812">Transmembrane</keyword>
<feature type="transmembrane region" description="Helical" evidence="2">
    <location>
        <begin position="227"/>
        <end position="247"/>
    </location>
</feature>
<dbReference type="RefSeq" id="WP_123610282.1">
    <property type="nucleotide sequence ID" value="NZ_RJVG01000010.1"/>
</dbReference>
<dbReference type="NCBIfam" id="TIGR02865">
    <property type="entry name" value="spore_II_E"/>
    <property type="match status" value="1"/>
</dbReference>
<gene>
    <name evidence="4" type="ORF">EDD66_11023</name>
</gene>
<evidence type="ECO:0000313" key="5">
    <source>
        <dbReference type="Proteomes" id="UP000273083"/>
    </source>
</evidence>
<dbReference type="PANTHER" id="PTHR43156">
    <property type="entry name" value="STAGE II SPORULATION PROTEIN E-RELATED"/>
    <property type="match status" value="1"/>
</dbReference>
<sequence>MKGMNKRAIFINLIAAILARAVFLNINPVAIGYFGAVYLNKSGRFILCIATLIGMTTVMPIVDVVKYSIIMLTIMVVISLIEKKEKKLPVPVMGGIAGIITSTITLTKGFMTIDFNYYVTLAILEGILVFALVGIFHKGVNYIMYSKKGQTIGNEEMISVGIISAMIVYALPGITWYGVSVVQTGAFFAILLLGYKYGAGAGAIAGTGCGMVIGLQRNMLEISMSTNNDLLSIIGMLCMLGILVGMFRGTGRLGTGLMYGATGILLTYIAEGNLLISNVGAISSSVIIFILFPGSVINRVNNSEIVLGEEIFAKQNLQHIGKDKLRDFSDSFKKLSSTFRSIADTKMALSRRDINQIFDDLSDKLCKNCENCEVCWKNEFYDTYKSAFLMLNSAEHNGAVLERDIPESFSKRCIFLKDFIYETNKGLELAKVNLNWQNRMAESREAIAGQLLEVSNIINDFSRDLYGTVEVKDSKETLITKTLLLNHIDVKKIAILEKRNKKQEIYITATTKRGRCITTREAANIISEVFGKKMRPADGTKNIISRDTDTFVFVEETTFKTLTGMAKATKENEKISGDNYSFIHLGNGEMIMTLSDGMGTGAMACAESESVIELLEQFMEAGFREESAIKLINSILVLKSEKQSFSTIDMSIINLFTGICQFIKIGASTTFIKREHWVESISSTSLPVGVFNQVDFDGITKKLYDGDFIIMVTDGVLDCIIDQDKEKFMEDVIMNITSQNPQEIANIILDKAIEQNNYTAVDDMTVIVAGIWKK</sequence>
<feature type="transmembrane region" description="Helical" evidence="2">
    <location>
        <begin position="64"/>
        <end position="81"/>
    </location>
</feature>
<dbReference type="Gene3D" id="3.60.40.10">
    <property type="entry name" value="PPM-type phosphatase domain"/>
    <property type="match status" value="1"/>
</dbReference>
<dbReference type="SUPFAM" id="SSF81606">
    <property type="entry name" value="PP2C-like"/>
    <property type="match status" value="1"/>
</dbReference>
<dbReference type="Pfam" id="PF19732">
    <property type="entry name" value="SpoIIE_N"/>
    <property type="match status" value="1"/>
</dbReference>
<reference evidence="4 5" key="1">
    <citation type="submission" date="2018-11" db="EMBL/GenBank/DDBJ databases">
        <title>Genomic Encyclopedia of Type Strains, Phase IV (KMG-IV): sequencing the most valuable type-strain genomes for metagenomic binning, comparative biology and taxonomic classification.</title>
        <authorList>
            <person name="Goeker M."/>
        </authorList>
    </citation>
    <scope>NUCLEOTIDE SEQUENCE [LARGE SCALE GENOMIC DNA]</scope>
    <source>
        <strain evidence="4 5">DSM 26537</strain>
    </source>
</reference>
<feature type="transmembrane region" description="Helical" evidence="2">
    <location>
        <begin position="185"/>
        <end position="215"/>
    </location>
</feature>
<comment type="caution">
    <text evidence="4">The sequence shown here is derived from an EMBL/GenBank/DDBJ whole genome shotgun (WGS) entry which is preliminary data.</text>
</comment>
<dbReference type="EMBL" id="RJVG01000010">
    <property type="protein sequence ID" value="ROR25668.1"/>
    <property type="molecule type" value="Genomic_DNA"/>
</dbReference>
<dbReference type="AlphaFoldDB" id="A0A3N1XHU2"/>
<feature type="transmembrane region" description="Helical" evidence="2">
    <location>
        <begin position="88"/>
        <end position="111"/>
    </location>
</feature>
<feature type="transmembrane region" description="Helical" evidence="2">
    <location>
        <begin position="253"/>
        <end position="270"/>
    </location>
</feature>
<evidence type="ECO:0000256" key="1">
    <source>
        <dbReference type="ARBA" id="ARBA00022801"/>
    </source>
</evidence>
<dbReference type="InterPro" id="IPR052016">
    <property type="entry name" value="Bact_Sigma-Reg"/>
</dbReference>
<keyword evidence="5" id="KW-1185">Reference proteome</keyword>
<dbReference type="SMART" id="SM00331">
    <property type="entry name" value="PP2C_SIG"/>
    <property type="match status" value="1"/>
</dbReference>
<dbReference type="GO" id="GO:0004722">
    <property type="term" value="F:protein serine/threonine phosphatase activity"/>
    <property type="evidence" value="ECO:0007669"/>
    <property type="project" value="InterPro"/>
</dbReference>
<dbReference type="InterPro" id="IPR045768">
    <property type="entry name" value="SpoIIE_N"/>
</dbReference>
<dbReference type="PROSITE" id="PS51746">
    <property type="entry name" value="PPM_2"/>
    <property type="match status" value="1"/>
</dbReference>
<feature type="transmembrane region" description="Helical" evidence="2">
    <location>
        <begin position="117"/>
        <end position="136"/>
    </location>
</feature>
<dbReference type="InterPro" id="IPR001932">
    <property type="entry name" value="PPM-type_phosphatase-like_dom"/>
</dbReference>
<accession>A0A3N1XHU2</accession>
<feature type="transmembrane region" description="Helical" evidence="2">
    <location>
        <begin position="275"/>
        <end position="297"/>
    </location>
</feature>
<dbReference type="OrthoDB" id="9763774at2"/>
<keyword evidence="1" id="KW-0378">Hydrolase</keyword>
<name>A0A3N1XHU2_9FIRM</name>